<dbReference type="PROSITE" id="PS50109">
    <property type="entry name" value="HIS_KIN"/>
    <property type="match status" value="1"/>
</dbReference>
<comment type="catalytic activity">
    <reaction evidence="1">
        <text>ATP + protein L-histidine = ADP + protein N-phospho-L-histidine.</text>
        <dbReference type="EC" id="2.7.13.3"/>
    </reaction>
</comment>
<keyword evidence="4" id="KW-1003">Cell membrane</keyword>
<keyword evidence="10 18" id="KW-0418">Kinase</keyword>
<keyword evidence="6" id="KW-0597">Phosphoprotein</keyword>
<protein>
    <recommendedName>
        <fullName evidence="3">histidine kinase</fullName>
        <ecNumber evidence="3">2.7.13.3</ecNumber>
    </recommendedName>
</protein>
<evidence type="ECO:0000256" key="1">
    <source>
        <dbReference type="ARBA" id="ARBA00000085"/>
    </source>
</evidence>
<dbReference type="SMART" id="SM00388">
    <property type="entry name" value="HisKA"/>
    <property type="match status" value="1"/>
</dbReference>
<evidence type="ECO:0000256" key="9">
    <source>
        <dbReference type="ARBA" id="ARBA00022741"/>
    </source>
</evidence>
<evidence type="ECO:0000256" key="11">
    <source>
        <dbReference type="ARBA" id="ARBA00022840"/>
    </source>
</evidence>
<keyword evidence="13" id="KW-0902">Two-component regulatory system</keyword>
<keyword evidence="9" id="KW-0547">Nucleotide-binding</keyword>
<dbReference type="SMART" id="SM00387">
    <property type="entry name" value="HATPase_c"/>
    <property type="match status" value="1"/>
</dbReference>
<organism evidence="18 19">
    <name type="scientific">Roseateles asaccharophilus</name>
    <dbReference type="NCBI Taxonomy" id="582607"/>
    <lineage>
        <taxon>Bacteria</taxon>
        <taxon>Pseudomonadati</taxon>
        <taxon>Pseudomonadota</taxon>
        <taxon>Betaproteobacteria</taxon>
        <taxon>Burkholderiales</taxon>
        <taxon>Sphaerotilaceae</taxon>
        <taxon>Roseateles</taxon>
    </lineage>
</organism>
<keyword evidence="12 15" id="KW-1133">Transmembrane helix</keyword>
<sequence length="440" mass="48265">MRTQLLLVLGSALTLANVLVLALWWYAYGGLHPVARDQALDRLVAVYRMAEIANPERIAVLLGAAQSSEAVFRVTSAPEVDAKPMNANEATFAQALRTRLRPEALPRVHLGPLDGLEQGLHSWIPAWWPGQSESGLAVAVDLPDGRWLNARLGPVAQPGDALLIAASLLTSALLTGALMVIALQRLLRPWRSLADTMQRFGRGERPSALPLDGPTELRDLSASFNELQTRLIRYVDERTRLLASISHDLRAPLTALRLRVSMVDDATVRAGMTRSLAELQEMVDETLRFARDEHQVESSDDVDLVTLCSAVVRERQQTGRVLEMHAPPSPIIWRGRSLALRRAIGNLIDNALRHAQTVRLSLHESDPENVLIDIDDDGPGIPEDRLARVFEPYVRGDDGVSHSFGLGLAIALSCVQLHGGTLGLSNRREGGLRARISLPR</sequence>
<dbReference type="InterPro" id="IPR050980">
    <property type="entry name" value="2C_sensor_his_kinase"/>
</dbReference>
<feature type="domain" description="HAMP" evidence="17">
    <location>
        <begin position="184"/>
        <end position="236"/>
    </location>
</feature>
<dbReference type="PANTHER" id="PTHR44936">
    <property type="entry name" value="SENSOR PROTEIN CREC"/>
    <property type="match status" value="1"/>
</dbReference>
<dbReference type="SUPFAM" id="SSF47384">
    <property type="entry name" value="Homodimeric domain of signal transducing histidine kinase"/>
    <property type="match status" value="1"/>
</dbReference>
<dbReference type="SUPFAM" id="SSF55874">
    <property type="entry name" value="ATPase domain of HSP90 chaperone/DNA topoisomerase II/histidine kinase"/>
    <property type="match status" value="1"/>
</dbReference>
<dbReference type="Proteomes" id="UP001180825">
    <property type="component" value="Unassembled WGS sequence"/>
</dbReference>
<dbReference type="InterPro" id="IPR004358">
    <property type="entry name" value="Sig_transdc_His_kin-like_C"/>
</dbReference>
<evidence type="ECO:0000313" key="18">
    <source>
        <dbReference type="EMBL" id="MDR7336211.1"/>
    </source>
</evidence>
<dbReference type="Pfam" id="PF02518">
    <property type="entry name" value="HATPase_c"/>
    <property type="match status" value="1"/>
</dbReference>
<evidence type="ECO:0000256" key="8">
    <source>
        <dbReference type="ARBA" id="ARBA00022692"/>
    </source>
</evidence>
<dbReference type="PROSITE" id="PS50885">
    <property type="entry name" value="HAMP"/>
    <property type="match status" value="1"/>
</dbReference>
<evidence type="ECO:0000256" key="10">
    <source>
        <dbReference type="ARBA" id="ARBA00022777"/>
    </source>
</evidence>
<evidence type="ECO:0000256" key="12">
    <source>
        <dbReference type="ARBA" id="ARBA00022989"/>
    </source>
</evidence>
<evidence type="ECO:0000259" key="17">
    <source>
        <dbReference type="PROSITE" id="PS50885"/>
    </source>
</evidence>
<feature type="domain" description="Histidine kinase" evidence="16">
    <location>
        <begin position="244"/>
        <end position="440"/>
    </location>
</feature>
<evidence type="ECO:0000256" key="14">
    <source>
        <dbReference type="ARBA" id="ARBA00023136"/>
    </source>
</evidence>
<dbReference type="InterPro" id="IPR003660">
    <property type="entry name" value="HAMP_dom"/>
</dbReference>
<evidence type="ECO:0000256" key="5">
    <source>
        <dbReference type="ARBA" id="ARBA00022519"/>
    </source>
</evidence>
<dbReference type="InterPro" id="IPR036890">
    <property type="entry name" value="HATPase_C_sf"/>
</dbReference>
<dbReference type="InterPro" id="IPR036097">
    <property type="entry name" value="HisK_dim/P_sf"/>
</dbReference>
<dbReference type="CDD" id="cd00075">
    <property type="entry name" value="HATPase"/>
    <property type="match status" value="1"/>
</dbReference>
<evidence type="ECO:0000313" key="19">
    <source>
        <dbReference type="Proteomes" id="UP001180825"/>
    </source>
</evidence>
<dbReference type="EC" id="2.7.13.3" evidence="3"/>
<name>A0ABU2AG61_9BURK</name>
<dbReference type="PRINTS" id="PR00344">
    <property type="entry name" value="BCTRLSENSOR"/>
</dbReference>
<dbReference type="Gene3D" id="1.10.287.130">
    <property type="match status" value="1"/>
</dbReference>
<keyword evidence="11" id="KW-0067">ATP-binding</keyword>
<keyword evidence="5" id="KW-0997">Cell inner membrane</keyword>
<evidence type="ECO:0000256" key="7">
    <source>
        <dbReference type="ARBA" id="ARBA00022679"/>
    </source>
</evidence>
<dbReference type="Pfam" id="PF00512">
    <property type="entry name" value="HisKA"/>
    <property type="match status" value="1"/>
</dbReference>
<evidence type="ECO:0000256" key="6">
    <source>
        <dbReference type="ARBA" id="ARBA00022553"/>
    </source>
</evidence>
<evidence type="ECO:0000256" key="3">
    <source>
        <dbReference type="ARBA" id="ARBA00012438"/>
    </source>
</evidence>
<dbReference type="Gene3D" id="3.30.565.10">
    <property type="entry name" value="Histidine kinase-like ATPase, C-terminal domain"/>
    <property type="match status" value="1"/>
</dbReference>
<evidence type="ECO:0000256" key="2">
    <source>
        <dbReference type="ARBA" id="ARBA00004429"/>
    </source>
</evidence>
<gene>
    <name evidence="18" type="ORF">J2X21_005384</name>
</gene>
<keyword evidence="7" id="KW-0808">Transferase</keyword>
<dbReference type="InterPro" id="IPR003661">
    <property type="entry name" value="HisK_dim/P_dom"/>
</dbReference>
<dbReference type="InterPro" id="IPR005467">
    <property type="entry name" value="His_kinase_dom"/>
</dbReference>
<dbReference type="SMART" id="SM00304">
    <property type="entry name" value="HAMP"/>
    <property type="match status" value="1"/>
</dbReference>
<comment type="subcellular location">
    <subcellularLocation>
        <location evidence="2">Cell inner membrane</location>
        <topology evidence="2">Multi-pass membrane protein</topology>
    </subcellularLocation>
</comment>
<keyword evidence="8 15" id="KW-0812">Transmembrane</keyword>
<evidence type="ECO:0000256" key="4">
    <source>
        <dbReference type="ARBA" id="ARBA00022475"/>
    </source>
</evidence>
<keyword evidence="19" id="KW-1185">Reference proteome</keyword>
<comment type="caution">
    <text evidence="18">The sequence shown here is derived from an EMBL/GenBank/DDBJ whole genome shotgun (WGS) entry which is preliminary data.</text>
</comment>
<dbReference type="InterPro" id="IPR003594">
    <property type="entry name" value="HATPase_dom"/>
</dbReference>
<dbReference type="GO" id="GO:0016301">
    <property type="term" value="F:kinase activity"/>
    <property type="evidence" value="ECO:0007669"/>
    <property type="project" value="UniProtKB-KW"/>
</dbReference>
<accession>A0ABU2AG61</accession>
<evidence type="ECO:0000256" key="13">
    <source>
        <dbReference type="ARBA" id="ARBA00023012"/>
    </source>
</evidence>
<dbReference type="CDD" id="cd00082">
    <property type="entry name" value="HisKA"/>
    <property type="match status" value="1"/>
</dbReference>
<feature type="transmembrane region" description="Helical" evidence="15">
    <location>
        <begin position="161"/>
        <end position="183"/>
    </location>
</feature>
<dbReference type="PANTHER" id="PTHR44936:SF5">
    <property type="entry name" value="SENSOR HISTIDINE KINASE ENVZ"/>
    <property type="match status" value="1"/>
</dbReference>
<keyword evidence="14 15" id="KW-0472">Membrane</keyword>
<dbReference type="EMBL" id="JAVDXV010000014">
    <property type="protein sequence ID" value="MDR7336211.1"/>
    <property type="molecule type" value="Genomic_DNA"/>
</dbReference>
<reference evidence="18 19" key="1">
    <citation type="submission" date="2023-07" db="EMBL/GenBank/DDBJ databases">
        <title>Sorghum-associated microbial communities from plants grown in Nebraska, USA.</title>
        <authorList>
            <person name="Schachtman D."/>
        </authorList>
    </citation>
    <scope>NUCLEOTIDE SEQUENCE [LARGE SCALE GENOMIC DNA]</scope>
    <source>
        <strain evidence="18 19">BE316</strain>
    </source>
</reference>
<proteinExistence type="predicted"/>
<dbReference type="Pfam" id="PF00672">
    <property type="entry name" value="HAMP"/>
    <property type="match status" value="1"/>
</dbReference>
<evidence type="ECO:0000259" key="16">
    <source>
        <dbReference type="PROSITE" id="PS50109"/>
    </source>
</evidence>
<dbReference type="RefSeq" id="WP_310333204.1">
    <property type="nucleotide sequence ID" value="NZ_JAVDXV010000014.1"/>
</dbReference>
<dbReference type="CDD" id="cd06225">
    <property type="entry name" value="HAMP"/>
    <property type="match status" value="1"/>
</dbReference>
<evidence type="ECO:0000256" key="15">
    <source>
        <dbReference type="SAM" id="Phobius"/>
    </source>
</evidence>